<name>A0ACC0BYS1_CATRO</name>
<proteinExistence type="predicted"/>
<gene>
    <name evidence="1" type="ORF">M9H77_08750</name>
</gene>
<dbReference type="EMBL" id="CM044702">
    <property type="protein sequence ID" value="KAI5677800.1"/>
    <property type="molecule type" value="Genomic_DNA"/>
</dbReference>
<organism evidence="1 2">
    <name type="scientific">Catharanthus roseus</name>
    <name type="common">Madagascar periwinkle</name>
    <name type="synonym">Vinca rosea</name>
    <dbReference type="NCBI Taxonomy" id="4058"/>
    <lineage>
        <taxon>Eukaryota</taxon>
        <taxon>Viridiplantae</taxon>
        <taxon>Streptophyta</taxon>
        <taxon>Embryophyta</taxon>
        <taxon>Tracheophyta</taxon>
        <taxon>Spermatophyta</taxon>
        <taxon>Magnoliopsida</taxon>
        <taxon>eudicotyledons</taxon>
        <taxon>Gunneridae</taxon>
        <taxon>Pentapetalae</taxon>
        <taxon>asterids</taxon>
        <taxon>lamiids</taxon>
        <taxon>Gentianales</taxon>
        <taxon>Apocynaceae</taxon>
        <taxon>Rauvolfioideae</taxon>
        <taxon>Vinceae</taxon>
        <taxon>Catharanthinae</taxon>
        <taxon>Catharanthus</taxon>
    </lineage>
</organism>
<evidence type="ECO:0000313" key="1">
    <source>
        <dbReference type="EMBL" id="KAI5677800.1"/>
    </source>
</evidence>
<protein>
    <submittedName>
        <fullName evidence="1">Uncharacterized protein</fullName>
    </submittedName>
</protein>
<sequence length="111" mass="12892">MTEYETIITQIVSNEPSMLYTIVIDDDAEIHYSDEDQWYSNIKYDYTQSGTFLDMGSGSPIDDLVESSTLMLLDWNDSMTDIQLFIRFVDKVQAISVVWKWSISVDRDTEL</sequence>
<dbReference type="Proteomes" id="UP001060085">
    <property type="component" value="Linkage Group LG02"/>
</dbReference>
<accession>A0ACC0BYS1</accession>
<reference evidence="2" key="1">
    <citation type="journal article" date="2023" name="Nat. Plants">
        <title>Single-cell RNA sequencing provides a high-resolution roadmap for understanding the multicellular compartmentation of specialized metabolism.</title>
        <authorList>
            <person name="Sun S."/>
            <person name="Shen X."/>
            <person name="Li Y."/>
            <person name="Li Y."/>
            <person name="Wang S."/>
            <person name="Li R."/>
            <person name="Zhang H."/>
            <person name="Shen G."/>
            <person name="Guo B."/>
            <person name="Wei J."/>
            <person name="Xu J."/>
            <person name="St-Pierre B."/>
            <person name="Chen S."/>
            <person name="Sun C."/>
        </authorList>
    </citation>
    <scope>NUCLEOTIDE SEQUENCE [LARGE SCALE GENOMIC DNA]</scope>
</reference>
<evidence type="ECO:0000313" key="2">
    <source>
        <dbReference type="Proteomes" id="UP001060085"/>
    </source>
</evidence>
<keyword evidence="2" id="KW-1185">Reference proteome</keyword>
<comment type="caution">
    <text evidence="1">The sequence shown here is derived from an EMBL/GenBank/DDBJ whole genome shotgun (WGS) entry which is preliminary data.</text>
</comment>